<gene>
    <name evidence="2" type="ORF">EM808_19895</name>
</gene>
<sequence length="79" mass="8825">MPASNIAFICIALNLALNILAFTPIIYINFGFVLIPFFSFCGALLGVGAIVLREPLLKSILAIVLNIAYLKFFFEFFKY</sequence>
<proteinExistence type="predicted"/>
<organism evidence="2 3">
    <name type="scientific">Niallia taxi</name>
    <dbReference type="NCBI Taxonomy" id="2499688"/>
    <lineage>
        <taxon>Bacteria</taxon>
        <taxon>Bacillati</taxon>
        <taxon>Bacillota</taxon>
        <taxon>Bacilli</taxon>
        <taxon>Bacillales</taxon>
        <taxon>Bacillaceae</taxon>
        <taxon>Niallia</taxon>
    </lineage>
</organism>
<dbReference type="EMBL" id="RZTZ01000009">
    <property type="protein sequence ID" value="RVT59556.1"/>
    <property type="molecule type" value="Genomic_DNA"/>
</dbReference>
<keyword evidence="3" id="KW-1185">Reference proteome</keyword>
<reference evidence="2 3" key="1">
    <citation type="submission" date="2019-01" db="EMBL/GenBank/DDBJ databases">
        <title>Bacillus sp. M5HDSG1-1, whole genome shotgun sequence.</title>
        <authorList>
            <person name="Tuo L."/>
        </authorList>
    </citation>
    <scope>NUCLEOTIDE SEQUENCE [LARGE SCALE GENOMIC DNA]</scope>
    <source>
        <strain evidence="2 3">M5HDSG1-1</strain>
    </source>
</reference>
<evidence type="ECO:0000313" key="2">
    <source>
        <dbReference type="EMBL" id="RVT59556.1"/>
    </source>
</evidence>
<accession>A0A3S2X720</accession>
<feature type="transmembrane region" description="Helical" evidence="1">
    <location>
        <begin position="30"/>
        <end position="50"/>
    </location>
</feature>
<comment type="caution">
    <text evidence="2">The sequence shown here is derived from an EMBL/GenBank/DDBJ whole genome shotgun (WGS) entry which is preliminary data.</text>
</comment>
<keyword evidence="1" id="KW-0472">Membrane</keyword>
<evidence type="ECO:0000313" key="3">
    <source>
        <dbReference type="Proteomes" id="UP000288024"/>
    </source>
</evidence>
<name>A0A3S2X720_9BACI</name>
<dbReference type="AlphaFoldDB" id="A0A3S2X720"/>
<feature type="transmembrane region" description="Helical" evidence="1">
    <location>
        <begin position="6"/>
        <end position="23"/>
    </location>
</feature>
<feature type="transmembrane region" description="Helical" evidence="1">
    <location>
        <begin position="56"/>
        <end position="74"/>
    </location>
</feature>
<dbReference type="Proteomes" id="UP000288024">
    <property type="component" value="Unassembled WGS sequence"/>
</dbReference>
<keyword evidence="1" id="KW-1133">Transmembrane helix</keyword>
<dbReference type="GeneID" id="87619057"/>
<evidence type="ECO:0000256" key="1">
    <source>
        <dbReference type="SAM" id="Phobius"/>
    </source>
</evidence>
<protein>
    <submittedName>
        <fullName evidence="2">Uncharacterized protein</fullName>
    </submittedName>
</protein>
<dbReference type="RefSeq" id="WP_127740010.1">
    <property type="nucleotide sequence ID" value="NZ_CAJCKN010000005.1"/>
</dbReference>
<keyword evidence="1" id="KW-0812">Transmembrane</keyword>